<dbReference type="PANTHER" id="PTHR30466">
    <property type="entry name" value="FLAVIN REDUCTASE"/>
    <property type="match status" value="1"/>
</dbReference>
<dbReference type="InterPro" id="IPR002563">
    <property type="entry name" value="Flavin_Rdtase-like_dom"/>
</dbReference>
<comment type="caution">
    <text evidence="3">The sequence shown here is derived from an EMBL/GenBank/DDBJ whole genome shotgun (WGS) entry which is preliminary data.</text>
</comment>
<reference evidence="4" key="1">
    <citation type="journal article" date="2019" name="Int. J. Syst. Evol. Microbiol.">
        <title>The Global Catalogue of Microorganisms (GCM) 10K type strain sequencing project: providing services to taxonomists for standard genome sequencing and annotation.</title>
        <authorList>
            <consortium name="The Broad Institute Genomics Platform"/>
            <consortium name="The Broad Institute Genome Sequencing Center for Infectious Disease"/>
            <person name="Wu L."/>
            <person name="Ma J."/>
        </authorList>
    </citation>
    <scope>NUCLEOTIDE SEQUENCE [LARGE SCALE GENOMIC DNA]</scope>
    <source>
        <strain evidence="4">CGMCC 4.7241</strain>
    </source>
</reference>
<feature type="domain" description="Flavin reductase like" evidence="2">
    <location>
        <begin position="20"/>
        <end position="163"/>
    </location>
</feature>
<evidence type="ECO:0000313" key="4">
    <source>
        <dbReference type="Proteomes" id="UP001595699"/>
    </source>
</evidence>
<organism evidence="3 4">
    <name type="scientific">Tenggerimyces flavus</name>
    <dbReference type="NCBI Taxonomy" id="1708749"/>
    <lineage>
        <taxon>Bacteria</taxon>
        <taxon>Bacillati</taxon>
        <taxon>Actinomycetota</taxon>
        <taxon>Actinomycetes</taxon>
        <taxon>Propionibacteriales</taxon>
        <taxon>Nocardioidaceae</taxon>
        <taxon>Tenggerimyces</taxon>
    </lineage>
</organism>
<accession>A0ABV7YLM7</accession>
<dbReference type="InterPro" id="IPR050268">
    <property type="entry name" value="NADH-dep_flavin_reductase"/>
</dbReference>
<dbReference type="Proteomes" id="UP001595699">
    <property type="component" value="Unassembled WGS sequence"/>
</dbReference>
<name>A0ABV7YLM7_9ACTN</name>
<dbReference type="SMART" id="SM00903">
    <property type="entry name" value="Flavin_Reduct"/>
    <property type="match status" value="1"/>
</dbReference>
<dbReference type="EMBL" id="JBHRZH010000030">
    <property type="protein sequence ID" value="MFC3764655.1"/>
    <property type="molecule type" value="Genomic_DNA"/>
</dbReference>
<keyword evidence="1 3" id="KW-0560">Oxidoreductase</keyword>
<evidence type="ECO:0000313" key="3">
    <source>
        <dbReference type="EMBL" id="MFC3764655.1"/>
    </source>
</evidence>
<evidence type="ECO:0000256" key="1">
    <source>
        <dbReference type="ARBA" id="ARBA00023002"/>
    </source>
</evidence>
<dbReference type="SUPFAM" id="SSF50475">
    <property type="entry name" value="FMN-binding split barrel"/>
    <property type="match status" value="1"/>
</dbReference>
<proteinExistence type="predicted"/>
<dbReference type="PANTHER" id="PTHR30466:SF1">
    <property type="entry name" value="FMN REDUCTASE (NADH) RUTF"/>
    <property type="match status" value="1"/>
</dbReference>
<gene>
    <name evidence="3" type="ORF">ACFOUW_27705</name>
</gene>
<sequence length="167" mass="17789">MTTRTDIPSTTTEADFRSTFRQFAAGVVVITADAGAGPVGFTATSLASVSLRPPLVSFALSTTASSWPTIAETGGIVINFLDATQHWIATQFATSGIDRFAAPVSWFRLGTGEPVLDGTPGHLRGEVEHRHTVGDHQLVIARVTHTAVNPHAPLVYHDGSYGTVRRH</sequence>
<dbReference type="Pfam" id="PF01613">
    <property type="entry name" value="Flavin_Reduct"/>
    <property type="match status" value="1"/>
</dbReference>
<dbReference type="InterPro" id="IPR012349">
    <property type="entry name" value="Split_barrel_FMN-bd"/>
</dbReference>
<evidence type="ECO:0000259" key="2">
    <source>
        <dbReference type="SMART" id="SM00903"/>
    </source>
</evidence>
<keyword evidence="4" id="KW-1185">Reference proteome</keyword>
<dbReference type="EC" id="1.5.1.-" evidence="3"/>
<dbReference type="GO" id="GO:0016491">
    <property type="term" value="F:oxidoreductase activity"/>
    <property type="evidence" value="ECO:0007669"/>
    <property type="project" value="UniProtKB-KW"/>
</dbReference>
<dbReference type="Gene3D" id="2.30.110.10">
    <property type="entry name" value="Electron Transport, Fmn-binding Protein, Chain A"/>
    <property type="match status" value="1"/>
</dbReference>
<protein>
    <submittedName>
        <fullName evidence="3">Flavin reductase family protein</fullName>
        <ecNumber evidence="3">1.5.1.-</ecNumber>
    </submittedName>
</protein>
<dbReference type="RefSeq" id="WP_307782301.1">
    <property type="nucleotide sequence ID" value="NZ_JAFBCM010000001.1"/>
</dbReference>